<evidence type="ECO:0000313" key="2">
    <source>
        <dbReference type="Proteomes" id="UP001157502"/>
    </source>
</evidence>
<evidence type="ECO:0000313" key="1">
    <source>
        <dbReference type="EMBL" id="KAJ7987352.1"/>
    </source>
</evidence>
<gene>
    <name evidence="1" type="ORF">DPEC_G00325590</name>
</gene>
<keyword evidence="2" id="KW-1185">Reference proteome</keyword>
<proteinExistence type="predicted"/>
<name>A0ACC2F7K7_DALPE</name>
<dbReference type="Proteomes" id="UP001157502">
    <property type="component" value="Chromosome 32"/>
</dbReference>
<accession>A0ACC2F7K7</accession>
<comment type="caution">
    <text evidence="1">The sequence shown here is derived from an EMBL/GenBank/DDBJ whole genome shotgun (WGS) entry which is preliminary data.</text>
</comment>
<reference evidence="1" key="1">
    <citation type="submission" date="2021-05" db="EMBL/GenBank/DDBJ databases">
        <authorList>
            <person name="Pan Q."/>
            <person name="Jouanno E."/>
            <person name="Zahm M."/>
            <person name="Klopp C."/>
            <person name="Cabau C."/>
            <person name="Louis A."/>
            <person name="Berthelot C."/>
            <person name="Parey E."/>
            <person name="Roest Crollius H."/>
            <person name="Montfort J."/>
            <person name="Robinson-Rechavi M."/>
            <person name="Bouchez O."/>
            <person name="Lampietro C."/>
            <person name="Lopez Roques C."/>
            <person name="Donnadieu C."/>
            <person name="Postlethwait J."/>
            <person name="Bobe J."/>
            <person name="Dillon D."/>
            <person name="Chandos A."/>
            <person name="von Hippel F."/>
            <person name="Guiguen Y."/>
        </authorList>
    </citation>
    <scope>NUCLEOTIDE SEQUENCE</scope>
    <source>
        <strain evidence="1">YG-Jan2019</strain>
    </source>
</reference>
<dbReference type="EMBL" id="CM055759">
    <property type="protein sequence ID" value="KAJ7987352.1"/>
    <property type="molecule type" value="Genomic_DNA"/>
</dbReference>
<organism evidence="1 2">
    <name type="scientific">Dallia pectoralis</name>
    <name type="common">Alaska blackfish</name>
    <dbReference type="NCBI Taxonomy" id="75939"/>
    <lineage>
        <taxon>Eukaryota</taxon>
        <taxon>Metazoa</taxon>
        <taxon>Chordata</taxon>
        <taxon>Craniata</taxon>
        <taxon>Vertebrata</taxon>
        <taxon>Euteleostomi</taxon>
        <taxon>Actinopterygii</taxon>
        <taxon>Neopterygii</taxon>
        <taxon>Teleostei</taxon>
        <taxon>Protacanthopterygii</taxon>
        <taxon>Esociformes</taxon>
        <taxon>Umbridae</taxon>
        <taxon>Dallia</taxon>
    </lineage>
</organism>
<protein>
    <submittedName>
        <fullName evidence="1">Uncharacterized protein</fullName>
    </submittedName>
</protein>
<sequence>MESFLEKWFHQRKTHSTPIPIPSLGFHGNSPTSVRRVEIENGETHLTALRPERAQTSHRVYTLSRMNSVTA</sequence>